<keyword evidence="2" id="KW-1185">Reference proteome</keyword>
<comment type="caution">
    <text evidence="1">The sequence shown here is derived from an EMBL/GenBank/DDBJ whole genome shotgun (WGS) entry which is preliminary data.</text>
</comment>
<evidence type="ECO:0000313" key="2">
    <source>
        <dbReference type="Proteomes" id="UP001642464"/>
    </source>
</evidence>
<dbReference type="Proteomes" id="UP001642464">
    <property type="component" value="Unassembled WGS sequence"/>
</dbReference>
<reference evidence="1 2" key="1">
    <citation type="submission" date="2024-02" db="EMBL/GenBank/DDBJ databases">
        <authorList>
            <person name="Chen Y."/>
            <person name="Shah S."/>
            <person name="Dougan E. K."/>
            <person name="Thang M."/>
            <person name="Chan C."/>
        </authorList>
    </citation>
    <scope>NUCLEOTIDE SEQUENCE [LARGE SCALE GENOMIC DNA]</scope>
</reference>
<dbReference type="EMBL" id="CAXAMM010033101">
    <property type="protein sequence ID" value="CAK9070724.1"/>
    <property type="molecule type" value="Genomic_DNA"/>
</dbReference>
<organism evidence="1 2">
    <name type="scientific">Durusdinium trenchii</name>
    <dbReference type="NCBI Taxonomy" id="1381693"/>
    <lineage>
        <taxon>Eukaryota</taxon>
        <taxon>Sar</taxon>
        <taxon>Alveolata</taxon>
        <taxon>Dinophyceae</taxon>
        <taxon>Suessiales</taxon>
        <taxon>Symbiodiniaceae</taxon>
        <taxon>Durusdinium</taxon>
    </lineage>
</organism>
<feature type="non-terminal residue" evidence="1">
    <location>
        <position position="1"/>
    </location>
</feature>
<protein>
    <submittedName>
        <fullName evidence="1">Peptidase C1-like protein</fullName>
    </submittedName>
</protein>
<accession>A0ABP0P4N0</accession>
<name>A0ABP0P4N0_9DINO</name>
<evidence type="ECO:0000313" key="1">
    <source>
        <dbReference type="EMBL" id="CAK9070724.1"/>
    </source>
</evidence>
<gene>
    <name evidence="1" type="ORF">SCF082_LOCUS35123</name>
</gene>
<feature type="non-terminal residue" evidence="1">
    <location>
        <position position="79"/>
    </location>
</feature>
<sequence length="79" mass="8786">SGESVDHRIPPMRVALTAVYNTFQAVDVWRVRRDDRWVTPPRGLNFGPVEKGETQTRTFTVRSLFAAGGAYWSGACESG</sequence>
<proteinExistence type="predicted"/>